<evidence type="ECO:0000256" key="9">
    <source>
        <dbReference type="ARBA" id="ARBA00023237"/>
    </source>
</evidence>
<comment type="similarity">
    <text evidence="2 10 11">Belongs to the TonB-dependent receptor family.</text>
</comment>
<feature type="domain" description="TonB-dependent receptor-like beta-barrel" evidence="12">
    <location>
        <begin position="365"/>
        <end position="886"/>
    </location>
</feature>
<dbReference type="PANTHER" id="PTHR47234">
    <property type="match status" value="1"/>
</dbReference>
<keyword evidence="15" id="KW-1185">Reference proteome</keyword>
<dbReference type="InterPro" id="IPR037066">
    <property type="entry name" value="Plug_dom_sf"/>
</dbReference>
<keyword evidence="9 10" id="KW-0998">Cell outer membrane</keyword>
<dbReference type="RefSeq" id="WP_206092056.1">
    <property type="nucleotide sequence ID" value="NZ_CP065053.1"/>
</dbReference>
<dbReference type="InterPro" id="IPR000531">
    <property type="entry name" value="Beta-barrel_TonB"/>
</dbReference>
<feature type="domain" description="TonB-dependent receptor plug" evidence="13">
    <location>
        <begin position="16"/>
        <end position="128"/>
    </location>
</feature>
<protein>
    <submittedName>
        <fullName evidence="14">TonB-dependent receptor</fullName>
    </submittedName>
</protein>
<dbReference type="CDD" id="cd01347">
    <property type="entry name" value="ligand_gated_channel"/>
    <property type="match status" value="1"/>
</dbReference>
<evidence type="ECO:0000256" key="3">
    <source>
        <dbReference type="ARBA" id="ARBA00022448"/>
    </source>
</evidence>
<keyword evidence="4 10" id="KW-1134">Transmembrane beta strand</keyword>
<evidence type="ECO:0000313" key="15">
    <source>
        <dbReference type="Proteomes" id="UP000662888"/>
    </source>
</evidence>
<dbReference type="Pfam" id="PF00593">
    <property type="entry name" value="TonB_dep_Rec_b-barrel"/>
    <property type="match status" value="1"/>
</dbReference>
<keyword evidence="8 14" id="KW-0675">Receptor</keyword>
<evidence type="ECO:0000256" key="11">
    <source>
        <dbReference type="RuleBase" id="RU003357"/>
    </source>
</evidence>
<keyword evidence="5 10" id="KW-0812">Transmembrane</keyword>
<dbReference type="SUPFAM" id="SSF56935">
    <property type="entry name" value="Porins"/>
    <property type="match status" value="1"/>
</dbReference>
<dbReference type="Proteomes" id="UP000662888">
    <property type="component" value="Chromosome"/>
</dbReference>
<evidence type="ECO:0000256" key="7">
    <source>
        <dbReference type="ARBA" id="ARBA00023136"/>
    </source>
</evidence>
<evidence type="ECO:0000259" key="13">
    <source>
        <dbReference type="Pfam" id="PF07715"/>
    </source>
</evidence>
<name>A0AA49AAI6_9BURK</name>
<reference evidence="14 15" key="1">
    <citation type="submission" date="2020-11" db="EMBL/GenBank/DDBJ databases">
        <authorList>
            <person name="Sun Q."/>
        </authorList>
    </citation>
    <scope>NUCLEOTIDE SEQUENCE [LARGE SCALE GENOMIC DNA]</scope>
    <source>
        <strain evidence="14 15">P8398</strain>
    </source>
</reference>
<evidence type="ECO:0000256" key="2">
    <source>
        <dbReference type="ARBA" id="ARBA00009810"/>
    </source>
</evidence>
<dbReference type="EMBL" id="CP065053">
    <property type="protein sequence ID" value="QPI52638.1"/>
    <property type="molecule type" value="Genomic_DNA"/>
</dbReference>
<evidence type="ECO:0000256" key="8">
    <source>
        <dbReference type="ARBA" id="ARBA00023170"/>
    </source>
</evidence>
<organism evidence="14 15">
    <name type="scientific">Massilia antarctica</name>
    <dbReference type="NCBI Taxonomy" id="2765360"/>
    <lineage>
        <taxon>Bacteria</taxon>
        <taxon>Pseudomonadati</taxon>
        <taxon>Pseudomonadota</taxon>
        <taxon>Betaproteobacteria</taxon>
        <taxon>Burkholderiales</taxon>
        <taxon>Oxalobacteraceae</taxon>
        <taxon>Telluria group</taxon>
        <taxon>Massilia</taxon>
    </lineage>
</organism>
<gene>
    <name evidence="14" type="ORF">IV454_14790</name>
</gene>
<keyword evidence="7 10" id="KW-0472">Membrane</keyword>
<dbReference type="PANTHER" id="PTHR47234:SF2">
    <property type="entry name" value="TONB-DEPENDENT RECEPTOR"/>
    <property type="match status" value="1"/>
</dbReference>
<keyword evidence="6 11" id="KW-0798">TonB box</keyword>
<dbReference type="InterPro" id="IPR012910">
    <property type="entry name" value="Plug_dom"/>
</dbReference>
<accession>A0AA49AAI6</accession>
<proteinExistence type="inferred from homology"/>
<dbReference type="InterPro" id="IPR039426">
    <property type="entry name" value="TonB-dep_rcpt-like"/>
</dbReference>
<dbReference type="Gene3D" id="2.40.170.20">
    <property type="entry name" value="TonB-dependent receptor, beta-barrel domain"/>
    <property type="match status" value="1"/>
</dbReference>
<evidence type="ECO:0000313" key="14">
    <source>
        <dbReference type="EMBL" id="QPI52638.1"/>
    </source>
</evidence>
<evidence type="ECO:0000259" key="12">
    <source>
        <dbReference type="Pfam" id="PF00593"/>
    </source>
</evidence>
<evidence type="ECO:0000256" key="10">
    <source>
        <dbReference type="PROSITE-ProRule" id="PRU01360"/>
    </source>
</evidence>
<evidence type="ECO:0000256" key="6">
    <source>
        <dbReference type="ARBA" id="ARBA00023077"/>
    </source>
</evidence>
<sequence>MQRVEITGSSIKRVAAETAMPITILRREDIERTGATSAQDLVNLIPGNFGGNVASNNVGASGVPSTANLRALGARYTLVLLNGRRVANYAVGNNPVDLNSIPLSAIERIEVLRDGASAVYGADAVAGVINFILKKDYKGMEVSAYKTHVDQGGGNTTSFNLTGGFGDISTDRFNVLFSANHEENDKLRASDRSFSTTSVRPDLGINKSSPRNGVPNLKFTDSLGNSYVGVNPYRYNGCKNDEFSLVVISEKGCGTDYVKYIDLVPEAKHDNIVTRAVFKVNEGMELFAEAAYTKDKMIASASPAPYTNQMKYPINGRFYPKTIKLPKGLKLPAGYKMPNGTVTTAESVLAADMDVTPTSELEGTWRTVAGGGRNDLTKTENTRIVVGAKGTMAGWDYETALTYGKNEVEIQFGPGKFSYAKLEPLVKKGEINVFGTQDAASLAALLGSQLSGFENGGTSTSKEFDFKMSKELFTLPAGAVGFSVGTSYRKEKLTQVSSDVLKNGDEVGGAGEVPGVSGDRQVYGLFSEVVVPVVKGLELSGAARYDKYKNGFGTQFDNLSPKLSFTYRPSNVIMARGSVARGFRAPTLVDNLNPKALNNTSSNFSDPVRCPNGKEVDSKNIVGDRQDECNVQLTTQNSGNPDLKPEKSKQYTLGLVFQPTSTISGSIDYWNVKIDKSINAMSENTVFGDPVANVNQFYRYDPEIEDKYLKAKAEAEAHNLPPPPVPVGGIKLPYAANTNKDFPLAYVALPRVNTGKFYAAGVDFNLNYRQKMGDMGTVGANYDSTYYSKHGYQYQGSPEVSDLGNYKDFGPTPRYRHMLTLNYGLGQWSASVTHNYTKGYWDYTDPASIAPDYPELRKVGAYSTFDATLGWKPMKNVSMTFGIKNIADEDPPSSRNASNFQVGYDPTFTNPLGRTFYARLNYKFL</sequence>
<keyword evidence="3 10" id="KW-0813">Transport</keyword>
<dbReference type="InterPro" id="IPR036942">
    <property type="entry name" value="Beta-barrel_TonB_sf"/>
</dbReference>
<evidence type="ECO:0000256" key="1">
    <source>
        <dbReference type="ARBA" id="ARBA00004571"/>
    </source>
</evidence>
<comment type="subcellular location">
    <subcellularLocation>
        <location evidence="1 10">Cell outer membrane</location>
        <topology evidence="1 10">Multi-pass membrane protein</topology>
    </subcellularLocation>
</comment>
<evidence type="ECO:0000256" key="5">
    <source>
        <dbReference type="ARBA" id="ARBA00022692"/>
    </source>
</evidence>
<dbReference type="Gene3D" id="2.170.130.10">
    <property type="entry name" value="TonB-dependent receptor, plug domain"/>
    <property type="match status" value="1"/>
</dbReference>
<dbReference type="Pfam" id="PF07715">
    <property type="entry name" value="Plug"/>
    <property type="match status" value="1"/>
</dbReference>
<evidence type="ECO:0000256" key="4">
    <source>
        <dbReference type="ARBA" id="ARBA00022452"/>
    </source>
</evidence>
<dbReference type="PROSITE" id="PS52016">
    <property type="entry name" value="TONB_DEPENDENT_REC_3"/>
    <property type="match status" value="1"/>
</dbReference>